<keyword evidence="3" id="KW-1185">Reference proteome</keyword>
<dbReference type="Proteomes" id="UP000078292">
    <property type="component" value="Unassembled WGS sequence"/>
</dbReference>
<evidence type="ECO:0000259" key="1">
    <source>
        <dbReference type="Pfam" id="PF04326"/>
    </source>
</evidence>
<dbReference type="RefSeq" id="WP_043056058.1">
    <property type="nucleotide sequence ID" value="NZ_LXEY01000007.1"/>
</dbReference>
<dbReference type="Pfam" id="PF04326">
    <property type="entry name" value="SLFN_AlbA_2"/>
    <property type="match status" value="1"/>
</dbReference>
<comment type="caution">
    <text evidence="2">The sequence shown here is derived from an EMBL/GenBank/DDBJ whole genome shotgun (WGS) entry which is preliminary data.</text>
</comment>
<evidence type="ECO:0000313" key="2">
    <source>
        <dbReference type="EMBL" id="OAV62885.1"/>
    </source>
</evidence>
<dbReference type="Gene3D" id="3.30.950.30">
    <property type="entry name" value="Schlafen, AAA domain"/>
    <property type="match status" value="1"/>
</dbReference>
<dbReference type="InterPro" id="IPR038461">
    <property type="entry name" value="Schlafen_AlbA_2_dom_sf"/>
</dbReference>
<organism evidence="2 3">
    <name type="scientific">Enteractinococcus helveticum</name>
    <dbReference type="NCBI Taxonomy" id="1837282"/>
    <lineage>
        <taxon>Bacteria</taxon>
        <taxon>Bacillati</taxon>
        <taxon>Actinomycetota</taxon>
        <taxon>Actinomycetes</taxon>
        <taxon>Micrococcales</taxon>
        <taxon>Micrococcaceae</taxon>
    </lineage>
</organism>
<name>A0A1B7M2T6_9MICC</name>
<dbReference type="InterPro" id="IPR007421">
    <property type="entry name" value="Schlafen_AlbA_2_dom"/>
</dbReference>
<sequence>MASLVKDGTSLQALIDATAGGLTSSTLAELIRAGHAEAVLGQPESDWLEVKREHYALESSYGKVRLAQTVAQFANSEGPGVIVIGIETKKRNGVDILEKLTPMCINHKTTQKYTDILKDRLYPRIKGLSMEQVYVKGGELVLIEVPPQPEELKPFLVHGSVIDGKVRDNYFSIVERSRDGGYFNHPANVHSMLSVGRAFLRFGIYPSE</sequence>
<evidence type="ECO:0000313" key="3">
    <source>
        <dbReference type="Proteomes" id="UP000078292"/>
    </source>
</evidence>
<proteinExistence type="predicted"/>
<gene>
    <name evidence="2" type="ORF">A6F49_04305</name>
</gene>
<reference evidence="2 3" key="1">
    <citation type="submission" date="2016-04" db="EMBL/GenBank/DDBJ databases">
        <title>First whole genome shotgun sequence of the bacterium Enteractinococcus sp. strain UASWS1574.</title>
        <authorList>
            <person name="Crovadore J."/>
            <person name="Chablais R."/>
            <person name="Lefort F."/>
        </authorList>
    </citation>
    <scope>NUCLEOTIDE SEQUENCE [LARGE SCALE GENOMIC DNA]</scope>
    <source>
        <strain evidence="2 3">UASWS1574</strain>
    </source>
</reference>
<accession>A0A1B7M2T6</accession>
<dbReference type="EMBL" id="LXEY01000007">
    <property type="protein sequence ID" value="OAV62885.1"/>
    <property type="molecule type" value="Genomic_DNA"/>
</dbReference>
<feature type="domain" description="Schlafen AlbA-2" evidence="1">
    <location>
        <begin position="44"/>
        <end position="152"/>
    </location>
</feature>
<dbReference type="AlphaFoldDB" id="A0A1B7M2T6"/>
<protein>
    <recommendedName>
        <fullName evidence="1">Schlafen AlbA-2 domain-containing protein</fullName>
    </recommendedName>
</protein>
<dbReference type="OrthoDB" id="4330464at2"/>